<dbReference type="Pfam" id="PF21777">
    <property type="entry name" value="SDR-like"/>
    <property type="match status" value="1"/>
</dbReference>
<name>A0A931MK87_9SPHN</name>
<sequence length="117" mass="12152">MPSELLYVGPLADDPLDAAADFHARILPAVEMALSTGAGPLTLVFEPASVEHRGWRLAVVQGLARRFAPTRVNALAAPGADPAQRGAIAATREWLDASPGVTGQLFAVDGTQAPPMV</sequence>
<dbReference type="Proteomes" id="UP000617634">
    <property type="component" value="Unassembled WGS sequence"/>
</dbReference>
<evidence type="ECO:0000259" key="1">
    <source>
        <dbReference type="Pfam" id="PF21777"/>
    </source>
</evidence>
<gene>
    <name evidence="2" type="ORF">I5E68_02120</name>
</gene>
<evidence type="ECO:0000313" key="2">
    <source>
        <dbReference type="EMBL" id="MBH0111746.1"/>
    </source>
</evidence>
<comment type="caution">
    <text evidence="2">The sequence shown here is derived from an EMBL/GenBank/DDBJ whole genome shotgun (WGS) entry which is preliminary data.</text>
</comment>
<keyword evidence="3" id="KW-1185">Reference proteome</keyword>
<proteinExistence type="predicted"/>
<reference evidence="2" key="1">
    <citation type="submission" date="2020-11" db="EMBL/GenBank/DDBJ databases">
        <title>Novosphingobium aureum sp. nov., a marine bacterium isolated from sediment of a salt flat.</title>
        <authorList>
            <person name="Yoo Y."/>
            <person name="Kim J.-J."/>
        </authorList>
    </citation>
    <scope>NUCLEOTIDE SEQUENCE</scope>
    <source>
        <strain evidence="2">YJ-S2-02</strain>
    </source>
</reference>
<dbReference type="RefSeq" id="WP_197160311.1">
    <property type="nucleotide sequence ID" value="NZ_JADZGI010000001.1"/>
</dbReference>
<organism evidence="2 3">
    <name type="scientific">Novosphingobium aureum</name>
    <dbReference type="NCBI Taxonomy" id="2792964"/>
    <lineage>
        <taxon>Bacteria</taxon>
        <taxon>Pseudomonadati</taxon>
        <taxon>Pseudomonadota</taxon>
        <taxon>Alphaproteobacteria</taxon>
        <taxon>Sphingomonadales</taxon>
        <taxon>Sphingomonadaceae</taxon>
        <taxon>Novosphingobium</taxon>
    </lineage>
</organism>
<dbReference type="AlphaFoldDB" id="A0A931MK87"/>
<feature type="domain" description="Short chain dehydrogenase-like proteobacteria" evidence="1">
    <location>
        <begin position="7"/>
        <end position="107"/>
    </location>
</feature>
<evidence type="ECO:0000313" key="3">
    <source>
        <dbReference type="Proteomes" id="UP000617634"/>
    </source>
</evidence>
<dbReference type="InterPro" id="IPR048623">
    <property type="entry name" value="SDR-like_proteobact"/>
</dbReference>
<protein>
    <recommendedName>
        <fullName evidence="1">Short chain dehydrogenase-like proteobacteria domain-containing protein</fullName>
    </recommendedName>
</protein>
<accession>A0A931MK87</accession>
<dbReference type="EMBL" id="JADZGI010000001">
    <property type="protein sequence ID" value="MBH0111746.1"/>
    <property type="molecule type" value="Genomic_DNA"/>
</dbReference>